<dbReference type="PRINTS" id="PR00727">
    <property type="entry name" value="LEADERPTASE"/>
</dbReference>
<evidence type="ECO:0000259" key="9">
    <source>
        <dbReference type="Pfam" id="PF10502"/>
    </source>
</evidence>
<keyword evidence="7" id="KW-1133">Transmembrane helix</keyword>
<dbReference type="RefSeq" id="WP_226384908.1">
    <property type="nucleotide sequence ID" value="NZ_JADCKA010000003.1"/>
</dbReference>
<dbReference type="PROSITE" id="PS00501">
    <property type="entry name" value="SPASE_I_1"/>
    <property type="match status" value="1"/>
</dbReference>
<keyword evidence="7" id="KW-0472">Membrane</keyword>
<evidence type="ECO:0000256" key="2">
    <source>
        <dbReference type="ARBA" id="ARBA00004401"/>
    </source>
</evidence>
<dbReference type="EC" id="3.4.21.89" evidence="4 7"/>
<keyword evidence="11" id="KW-1185">Reference proteome</keyword>
<comment type="similarity">
    <text evidence="3 8">Belongs to the peptidase S26 family.</text>
</comment>
<evidence type="ECO:0000313" key="10">
    <source>
        <dbReference type="EMBL" id="MBE5035240.1"/>
    </source>
</evidence>
<comment type="catalytic activity">
    <reaction evidence="1 7">
        <text>Cleavage of hydrophobic, N-terminal signal or leader sequences from secreted and periplasmic proteins.</text>
        <dbReference type="EC" id="3.4.21.89"/>
    </reaction>
</comment>
<keyword evidence="5 7" id="KW-0645">Protease</keyword>
<dbReference type="NCBIfam" id="TIGR02227">
    <property type="entry name" value="sigpep_I_bact"/>
    <property type="match status" value="1"/>
</dbReference>
<evidence type="ECO:0000256" key="4">
    <source>
        <dbReference type="ARBA" id="ARBA00013208"/>
    </source>
</evidence>
<dbReference type="InterPro" id="IPR019758">
    <property type="entry name" value="Pept_S26A_signal_pept_1_CS"/>
</dbReference>
<dbReference type="CDD" id="cd06530">
    <property type="entry name" value="S26_SPase_I"/>
    <property type="match status" value="1"/>
</dbReference>
<gene>
    <name evidence="10" type="primary">lepB</name>
    <name evidence="10" type="ORF">INF20_02970</name>
</gene>
<dbReference type="PANTHER" id="PTHR43390:SF1">
    <property type="entry name" value="CHLOROPLAST PROCESSING PEPTIDASE"/>
    <property type="match status" value="1"/>
</dbReference>
<keyword evidence="7" id="KW-0812">Transmembrane</keyword>
<organism evidence="10 11">
    <name type="scientific">Gallibacter intestinalis</name>
    <dbReference type="NCBI Taxonomy" id="2779356"/>
    <lineage>
        <taxon>Bacteria</taxon>
        <taxon>Bacillati</taxon>
        <taxon>Bacillota</taxon>
        <taxon>Clostridia</taxon>
        <taxon>Eubacteriales</taxon>
        <taxon>Eubacteriaceae</taxon>
        <taxon>Gallibacter</taxon>
    </lineage>
</organism>
<accession>A0ABR9QWI5</accession>
<dbReference type="Proteomes" id="UP001516588">
    <property type="component" value="Unassembled WGS sequence"/>
</dbReference>
<dbReference type="PROSITE" id="PS00760">
    <property type="entry name" value="SPASE_I_2"/>
    <property type="match status" value="1"/>
</dbReference>
<evidence type="ECO:0000256" key="1">
    <source>
        <dbReference type="ARBA" id="ARBA00000677"/>
    </source>
</evidence>
<dbReference type="InterPro" id="IPR036286">
    <property type="entry name" value="LexA/Signal_pep-like_sf"/>
</dbReference>
<evidence type="ECO:0000256" key="3">
    <source>
        <dbReference type="ARBA" id="ARBA00009370"/>
    </source>
</evidence>
<evidence type="ECO:0000256" key="7">
    <source>
        <dbReference type="RuleBase" id="RU003993"/>
    </source>
</evidence>
<evidence type="ECO:0000256" key="6">
    <source>
        <dbReference type="ARBA" id="ARBA00022801"/>
    </source>
</evidence>
<dbReference type="SUPFAM" id="SSF51306">
    <property type="entry name" value="LexA/Signal peptidase"/>
    <property type="match status" value="1"/>
</dbReference>
<sequence length="189" mass="21456">MKEREELLDSEELEELNENDGQKLKIKDVIKVLIIVVAIVLLIGFFVKPIIVEGASMNPTLQDDDYLLISRQSYTFGEPERGDIIVFPHHESTEDSLYIKRVIAIPGDHLEIHDGNVYINGELQYEDYIKSGAITEGYVNLVIPEGQVFVMGDNRENSSDSRYFGTVNIEEVTGEVFVRLWPLSEIGRP</sequence>
<comment type="subcellular location">
    <subcellularLocation>
        <location evidence="2">Cell membrane</location>
        <topology evidence="2">Single-pass type II membrane protein</topology>
    </subcellularLocation>
    <subcellularLocation>
        <location evidence="8">Membrane</location>
        <topology evidence="8">Single-pass type II membrane protein</topology>
    </subcellularLocation>
</comment>
<feature type="domain" description="Peptidase S26" evidence="9">
    <location>
        <begin position="29"/>
        <end position="181"/>
    </location>
</feature>
<dbReference type="InterPro" id="IPR019756">
    <property type="entry name" value="Pept_S26A_signal_pept_1_Ser-AS"/>
</dbReference>
<name>A0ABR9QWI5_9FIRM</name>
<evidence type="ECO:0000256" key="5">
    <source>
        <dbReference type="ARBA" id="ARBA00022670"/>
    </source>
</evidence>
<dbReference type="PANTHER" id="PTHR43390">
    <property type="entry name" value="SIGNAL PEPTIDASE I"/>
    <property type="match status" value="1"/>
</dbReference>
<evidence type="ECO:0000256" key="8">
    <source>
        <dbReference type="RuleBase" id="RU362042"/>
    </source>
</evidence>
<dbReference type="InterPro" id="IPR019757">
    <property type="entry name" value="Pept_S26A_signal_pept_1_Lys-AS"/>
</dbReference>
<dbReference type="Pfam" id="PF10502">
    <property type="entry name" value="Peptidase_S26"/>
    <property type="match status" value="1"/>
</dbReference>
<keyword evidence="6 7" id="KW-0378">Hydrolase</keyword>
<evidence type="ECO:0000313" key="11">
    <source>
        <dbReference type="Proteomes" id="UP001516588"/>
    </source>
</evidence>
<dbReference type="GO" id="GO:0009003">
    <property type="term" value="F:signal peptidase activity"/>
    <property type="evidence" value="ECO:0007669"/>
    <property type="project" value="UniProtKB-EC"/>
</dbReference>
<feature type="transmembrane region" description="Helical" evidence="7">
    <location>
        <begin position="32"/>
        <end position="51"/>
    </location>
</feature>
<dbReference type="PROSITE" id="PS00761">
    <property type="entry name" value="SPASE_I_3"/>
    <property type="match status" value="1"/>
</dbReference>
<dbReference type="InterPro" id="IPR000223">
    <property type="entry name" value="Pept_S26A_signal_pept_1"/>
</dbReference>
<comment type="caution">
    <text evidence="10">The sequence shown here is derived from an EMBL/GenBank/DDBJ whole genome shotgun (WGS) entry which is preliminary data.</text>
</comment>
<reference evidence="10 11" key="1">
    <citation type="submission" date="2020-10" db="EMBL/GenBank/DDBJ databases">
        <title>ChiBAC.</title>
        <authorList>
            <person name="Zenner C."/>
            <person name="Hitch T.C.A."/>
            <person name="Clavel T."/>
        </authorList>
    </citation>
    <scope>NUCLEOTIDE SEQUENCE [LARGE SCALE GENOMIC DNA]</scope>
    <source>
        <strain evidence="10 11">DSM 108706</strain>
    </source>
</reference>
<dbReference type="InterPro" id="IPR019533">
    <property type="entry name" value="Peptidase_S26"/>
</dbReference>
<proteinExistence type="inferred from homology"/>
<dbReference type="EMBL" id="JADCKA010000003">
    <property type="protein sequence ID" value="MBE5035240.1"/>
    <property type="molecule type" value="Genomic_DNA"/>
</dbReference>
<protein>
    <recommendedName>
        <fullName evidence="4 7">Signal peptidase I</fullName>
        <ecNumber evidence="4 7">3.4.21.89</ecNumber>
    </recommendedName>
</protein>
<dbReference type="Gene3D" id="2.10.109.10">
    <property type="entry name" value="Umud Fragment, subunit A"/>
    <property type="match status" value="1"/>
</dbReference>